<comment type="cofactor">
    <cofactor evidence="9">
        <name>Fe(2+)</name>
        <dbReference type="ChEBI" id="CHEBI:29033"/>
    </cofactor>
    <text evidence="9">Binds 1 Fe(2+) ion per subunit.</text>
</comment>
<dbReference type="InterPro" id="IPR037151">
    <property type="entry name" value="AlkB-like_sf"/>
</dbReference>
<dbReference type="InterPro" id="IPR004574">
    <property type="entry name" value="Alkb"/>
</dbReference>
<feature type="domain" description="Fe2OG dioxygenase" evidence="10">
    <location>
        <begin position="227"/>
        <end position="357"/>
    </location>
</feature>
<evidence type="ECO:0000313" key="11">
    <source>
        <dbReference type="EMBL" id="KAF6228139.1"/>
    </source>
</evidence>
<name>A0A8H6FHM5_9LECA</name>
<sequence length="358" mass="39785">MLINSLDARESPPQSIKSIYKRYQKLTLEAIQSDPSILDFRRGLSGEQQCRAQKVGIVPLFSIDAACSHLRLAEDQKGVAPSVDVPIYETKAVPGLLILPALVPEHAQQDLLSKLLHRDLADPRHQTNVHLHHLLPYQATNPRKTGLANVGNASFFTMSPVSPELFPPIDHTSHKALTVSQFLNRKLRWMTLGGQYNWTEKKYPAENAPSFPEDIAAFVHHLFPDMKPEAAILNVYAPGDTLSVHRDVSEESDNELVSISFGCDGIFIVGLETEKGEEPKCVGVRLHSGDAVVMSGLARFAWHGVPQVIGNSCPVSLRDWPAIADDESTTSVGEDPYEAWRGWMSNKRINLNMRQMKD</sequence>
<reference evidence="11 12" key="1">
    <citation type="journal article" date="2020" name="Genomics">
        <title>Complete, high-quality genomes from long-read metagenomic sequencing of two wolf lichen thalli reveals enigmatic genome architecture.</title>
        <authorList>
            <person name="McKenzie S.K."/>
            <person name="Walston R.F."/>
            <person name="Allen J.L."/>
        </authorList>
    </citation>
    <scope>NUCLEOTIDE SEQUENCE [LARGE SCALE GENOMIC DNA]</scope>
    <source>
        <strain evidence="11">WasteWater1</strain>
    </source>
</reference>
<dbReference type="InterPro" id="IPR005123">
    <property type="entry name" value="Oxoglu/Fe-dep_dioxygenase_dom"/>
</dbReference>
<evidence type="ECO:0000256" key="7">
    <source>
        <dbReference type="ARBA" id="ARBA00023026"/>
    </source>
</evidence>
<evidence type="ECO:0000256" key="3">
    <source>
        <dbReference type="ARBA" id="ARBA00022723"/>
    </source>
</evidence>
<comment type="caution">
    <text evidence="11">The sequence shown here is derived from an EMBL/GenBank/DDBJ whole genome shotgun (WGS) entry which is preliminary data.</text>
</comment>
<keyword evidence="7" id="KW-0843">Virulence</keyword>
<dbReference type="EMBL" id="JACCJB010000004">
    <property type="protein sequence ID" value="KAF6228139.1"/>
    <property type="molecule type" value="Genomic_DNA"/>
</dbReference>
<evidence type="ECO:0000256" key="6">
    <source>
        <dbReference type="ARBA" id="ARBA00023004"/>
    </source>
</evidence>
<protein>
    <recommendedName>
        <fullName evidence="2">mRNA N(6)-methyladenine demethylase</fullName>
        <ecNumber evidence="2">1.14.11.53</ecNumber>
    </recommendedName>
</protein>
<dbReference type="GO" id="GO:0005737">
    <property type="term" value="C:cytoplasm"/>
    <property type="evidence" value="ECO:0007669"/>
    <property type="project" value="TreeGrafter"/>
</dbReference>
<dbReference type="Proteomes" id="UP000593566">
    <property type="component" value="Unassembled WGS sequence"/>
</dbReference>
<evidence type="ECO:0000256" key="5">
    <source>
        <dbReference type="ARBA" id="ARBA00023002"/>
    </source>
</evidence>
<feature type="binding site" evidence="9">
    <location>
        <position position="303"/>
    </location>
    <ligand>
        <name>Fe cation</name>
        <dbReference type="ChEBI" id="CHEBI:24875"/>
        <note>catalytic</note>
    </ligand>
</feature>
<dbReference type="PANTHER" id="PTHR16557">
    <property type="entry name" value="ALKYLATED DNA REPAIR PROTEIN ALKB-RELATED"/>
    <property type="match status" value="1"/>
</dbReference>
<keyword evidence="3 9" id="KW-0479">Metal-binding</keyword>
<dbReference type="PROSITE" id="PS51471">
    <property type="entry name" value="FE2OG_OXY"/>
    <property type="match status" value="1"/>
</dbReference>
<feature type="binding site" evidence="9">
    <location>
        <position position="247"/>
    </location>
    <ligand>
        <name>Fe cation</name>
        <dbReference type="ChEBI" id="CHEBI:24875"/>
        <note>catalytic</note>
    </ligand>
</feature>
<feature type="binding site" evidence="9">
    <location>
        <position position="245"/>
    </location>
    <ligand>
        <name>Fe cation</name>
        <dbReference type="ChEBI" id="CHEBI:24875"/>
        <note>catalytic</note>
    </ligand>
</feature>
<dbReference type="InterPro" id="IPR027450">
    <property type="entry name" value="AlkB-like"/>
</dbReference>
<dbReference type="GO" id="GO:0046872">
    <property type="term" value="F:metal ion binding"/>
    <property type="evidence" value="ECO:0007669"/>
    <property type="project" value="UniProtKB-KW"/>
</dbReference>
<organism evidence="11 12">
    <name type="scientific">Letharia lupina</name>
    <dbReference type="NCBI Taxonomy" id="560253"/>
    <lineage>
        <taxon>Eukaryota</taxon>
        <taxon>Fungi</taxon>
        <taxon>Dikarya</taxon>
        <taxon>Ascomycota</taxon>
        <taxon>Pezizomycotina</taxon>
        <taxon>Lecanoromycetes</taxon>
        <taxon>OSLEUM clade</taxon>
        <taxon>Lecanoromycetidae</taxon>
        <taxon>Lecanorales</taxon>
        <taxon>Lecanorineae</taxon>
        <taxon>Parmeliaceae</taxon>
        <taxon>Letharia</taxon>
    </lineage>
</organism>
<dbReference type="Gene3D" id="2.60.120.590">
    <property type="entry name" value="Alpha-ketoglutarate-dependent dioxygenase AlkB-like"/>
    <property type="match status" value="1"/>
</dbReference>
<keyword evidence="12" id="KW-1185">Reference proteome</keyword>
<evidence type="ECO:0000256" key="9">
    <source>
        <dbReference type="PIRSR" id="PIRSR604574-2"/>
    </source>
</evidence>
<evidence type="ECO:0000313" key="12">
    <source>
        <dbReference type="Proteomes" id="UP000593566"/>
    </source>
</evidence>
<evidence type="ECO:0000259" key="10">
    <source>
        <dbReference type="PROSITE" id="PS51471"/>
    </source>
</evidence>
<dbReference type="EC" id="1.14.11.53" evidence="2"/>
<evidence type="ECO:0000256" key="1">
    <source>
        <dbReference type="ARBA" id="ARBA00007879"/>
    </source>
</evidence>
<keyword evidence="4" id="KW-0223">Dioxygenase</keyword>
<dbReference type="RefSeq" id="XP_037156073.1">
    <property type="nucleotide sequence ID" value="XM_037298737.1"/>
</dbReference>
<dbReference type="AlphaFoldDB" id="A0A8H6FHM5"/>
<dbReference type="GO" id="GO:1990931">
    <property type="term" value="F:mRNA N6-methyladenosine dioxygenase activity"/>
    <property type="evidence" value="ECO:0007669"/>
    <property type="project" value="UniProtKB-EC"/>
</dbReference>
<proteinExistence type="inferred from homology"/>
<dbReference type="FunFam" id="2.60.120.590:FF:000014">
    <property type="entry name" value="Oxidoreductase, 2OG-Fe(II) oxygenase family family"/>
    <property type="match status" value="1"/>
</dbReference>
<dbReference type="SUPFAM" id="SSF51197">
    <property type="entry name" value="Clavaminate synthase-like"/>
    <property type="match status" value="1"/>
</dbReference>
<comment type="similarity">
    <text evidence="1">Belongs to the alkB family.</text>
</comment>
<evidence type="ECO:0000256" key="4">
    <source>
        <dbReference type="ARBA" id="ARBA00022964"/>
    </source>
</evidence>
<dbReference type="Pfam" id="PF13532">
    <property type="entry name" value="2OG-FeII_Oxy_2"/>
    <property type="match status" value="1"/>
</dbReference>
<dbReference type="GeneID" id="59336264"/>
<dbReference type="GO" id="GO:0005634">
    <property type="term" value="C:nucleus"/>
    <property type="evidence" value="ECO:0007669"/>
    <property type="project" value="TreeGrafter"/>
</dbReference>
<gene>
    <name evidence="11" type="ORF">HO133_007867</name>
</gene>
<evidence type="ECO:0000256" key="8">
    <source>
        <dbReference type="ARBA" id="ARBA00047565"/>
    </source>
</evidence>
<dbReference type="PANTHER" id="PTHR16557:SF2">
    <property type="entry name" value="NUCLEIC ACID DIOXYGENASE ALKBH1"/>
    <property type="match status" value="1"/>
</dbReference>
<comment type="catalytic activity">
    <reaction evidence="8">
        <text>an N(6)-methyladenosine in mRNA + 2-oxoglutarate + O2 = an adenosine in mRNA + formaldehyde + succinate + CO2</text>
        <dbReference type="Rhea" id="RHEA:49520"/>
        <dbReference type="Rhea" id="RHEA-COMP:12414"/>
        <dbReference type="Rhea" id="RHEA-COMP:12417"/>
        <dbReference type="ChEBI" id="CHEBI:15379"/>
        <dbReference type="ChEBI" id="CHEBI:16526"/>
        <dbReference type="ChEBI" id="CHEBI:16810"/>
        <dbReference type="ChEBI" id="CHEBI:16842"/>
        <dbReference type="ChEBI" id="CHEBI:30031"/>
        <dbReference type="ChEBI" id="CHEBI:74411"/>
        <dbReference type="ChEBI" id="CHEBI:74449"/>
        <dbReference type="EC" id="1.14.11.53"/>
    </reaction>
    <physiologicalReaction direction="left-to-right" evidence="8">
        <dbReference type="Rhea" id="RHEA:49521"/>
    </physiologicalReaction>
</comment>
<keyword evidence="5" id="KW-0560">Oxidoreductase</keyword>
<accession>A0A8H6FHM5</accession>
<evidence type="ECO:0000256" key="2">
    <source>
        <dbReference type="ARBA" id="ARBA00012931"/>
    </source>
</evidence>
<keyword evidence="6 9" id="KW-0408">Iron</keyword>